<accession>A0AAV3Q1Q8</accession>
<gene>
    <name evidence="1" type="ORF">LIER_14611</name>
</gene>
<organism evidence="1 2">
    <name type="scientific">Lithospermum erythrorhizon</name>
    <name type="common">Purple gromwell</name>
    <name type="synonym">Lithospermum officinale var. erythrorhizon</name>
    <dbReference type="NCBI Taxonomy" id="34254"/>
    <lineage>
        <taxon>Eukaryota</taxon>
        <taxon>Viridiplantae</taxon>
        <taxon>Streptophyta</taxon>
        <taxon>Embryophyta</taxon>
        <taxon>Tracheophyta</taxon>
        <taxon>Spermatophyta</taxon>
        <taxon>Magnoliopsida</taxon>
        <taxon>eudicotyledons</taxon>
        <taxon>Gunneridae</taxon>
        <taxon>Pentapetalae</taxon>
        <taxon>asterids</taxon>
        <taxon>lamiids</taxon>
        <taxon>Boraginales</taxon>
        <taxon>Boraginaceae</taxon>
        <taxon>Boraginoideae</taxon>
        <taxon>Lithospermeae</taxon>
        <taxon>Lithospermum</taxon>
    </lineage>
</organism>
<sequence>MVDDFVRQREHLQMTDSEIMHQVLLGINDTLKSLGKEVNDYHIVPFAFVIADNEELTRELSSERAIPVPAEDLNALHKLNLQ</sequence>
<protein>
    <submittedName>
        <fullName evidence="1">Uncharacterized protein</fullName>
    </submittedName>
</protein>
<dbReference type="EMBL" id="BAABME010003080">
    <property type="protein sequence ID" value="GAA0157316.1"/>
    <property type="molecule type" value="Genomic_DNA"/>
</dbReference>
<evidence type="ECO:0000313" key="2">
    <source>
        <dbReference type="Proteomes" id="UP001454036"/>
    </source>
</evidence>
<name>A0AAV3Q1Q8_LITER</name>
<dbReference type="AlphaFoldDB" id="A0AAV3Q1Q8"/>
<keyword evidence="2" id="KW-1185">Reference proteome</keyword>
<proteinExistence type="predicted"/>
<comment type="caution">
    <text evidence="1">The sequence shown here is derived from an EMBL/GenBank/DDBJ whole genome shotgun (WGS) entry which is preliminary data.</text>
</comment>
<evidence type="ECO:0000313" key="1">
    <source>
        <dbReference type="EMBL" id="GAA0157316.1"/>
    </source>
</evidence>
<dbReference type="Proteomes" id="UP001454036">
    <property type="component" value="Unassembled WGS sequence"/>
</dbReference>
<reference evidence="1 2" key="1">
    <citation type="submission" date="2024-01" db="EMBL/GenBank/DDBJ databases">
        <title>The complete chloroplast genome sequence of Lithospermum erythrorhizon: insights into the phylogenetic relationship among Boraginaceae species and the maternal lineages of purple gromwells.</title>
        <authorList>
            <person name="Okada T."/>
            <person name="Watanabe K."/>
        </authorList>
    </citation>
    <scope>NUCLEOTIDE SEQUENCE [LARGE SCALE GENOMIC DNA]</scope>
</reference>